<feature type="binding site" evidence="7">
    <location>
        <begin position="92"/>
        <end position="93"/>
    </location>
    <ligand>
        <name>NADP(+)</name>
        <dbReference type="ChEBI" id="CHEBI:58349"/>
    </ligand>
</feature>
<dbReference type="Proteomes" id="UP001519667">
    <property type="component" value="Unassembled WGS sequence"/>
</dbReference>
<evidence type="ECO:0000256" key="3">
    <source>
        <dbReference type="ARBA" id="ARBA00022526"/>
    </source>
</evidence>
<keyword evidence="6 7" id="KW-0119">Carbohydrate metabolism</keyword>
<feature type="active site" description="Proton acceptor" evidence="7">
    <location>
        <position position="237"/>
    </location>
</feature>
<dbReference type="SUPFAM" id="SSF51735">
    <property type="entry name" value="NAD(P)-binding Rossmann-fold domains"/>
    <property type="match status" value="1"/>
</dbReference>
<dbReference type="EMBL" id="JAGTIS010000005">
    <property type="protein sequence ID" value="MBT8766950.1"/>
    <property type="molecule type" value="Genomic_DNA"/>
</dbReference>
<name>A0ABS5XH10_9GAMM</name>
<dbReference type="PRINTS" id="PR00079">
    <property type="entry name" value="G6PDHDRGNASE"/>
</dbReference>
<feature type="binding site" evidence="7">
    <location>
        <position position="179"/>
    </location>
    <ligand>
        <name>substrate</name>
    </ligand>
</feature>
<evidence type="ECO:0000259" key="8">
    <source>
        <dbReference type="Pfam" id="PF00479"/>
    </source>
</evidence>
<dbReference type="Pfam" id="PF00479">
    <property type="entry name" value="G6PD_N"/>
    <property type="match status" value="1"/>
</dbReference>
<dbReference type="PIRSF" id="PIRSF000110">
    <property type="entry name" value="G6PD"/>
    <property type="match status" value="1"/>
</dbReference>
<feature type="binding site" evidence="7">
    <location>
        <position position="337"/>
    </location>
    <ligand>
        <name>substrate</name>
    </ligand>
</feature>
<comment type="function">
    <text evidence="7">Catalyzes the oxidation of glucose 6-phosphate to 6-phosphogluconolactone.</text>
</comment>
<feature type="binding site" evidence="7">
    <location>
        <position position="49"/>
    </location>
    <ligand>
        <name>NADP(+)</name>
        <dbReference type="ChEBI" id="CHEBI:58349"/>
    </ligand>
</feature>
<keyword evidence="5 7" id="KW-0560">Oxidoreductase</keyword>
<evidence type="ECO:0000313" key="10">
    <source>
        <dbReference type="EMBL" id="MBT8766950.1"/>
    </source>
</evidence>
<dbReference type="SUPFAM" id="SSF55347">
    <property type="entry name" value="Glyceraldehyde-3-phosphate dehydrogenase-like, C-terminal domain"/>
    <property type="match status" value="1"/>
</dbReference>
<feature type="binding site" evidence="7">
    <location>
        <position position="342"/>
    </location>
    <ligand>
        <name>substrate</name>
    </ligand>
</feature>
<accession>A0ABS5XH10</accession>
<dbReference type="PROSITE" id="PS00069">
    <property type="entry name" value="G6P_DEHYDROGENASE"/>
    <property type="match status" value="1"/>
</dbReference>
<feature type="binding site" evidence="7">
    <location>
        <position position="232"/>
    </location>
    <ligand>
        <name>substrate</name>
    </ligand>
</feature>
<dbReference type="Gene3D" id="3.30.360.10">
    <property type="entry name" value="Dihydrodipicolinate Reductase, domain 2"/>
    <property type="match status" value="1"/>
</dbReference>
<dbReference type="InterPro" id="IPR022675">
    <property type="entry name" value="G6P_DH_C"/>
</dbReference>
<proteinExistence type="inferred from homology"/>
<dbReference type="InterPro" id="IPR001282">
    <property type="entry name" value="G6P_DH"/>
</dbReference>
<comment type="caution">
    <text evidence="7">Lacks conserved residue(s) required for the propagation of feature annotation.</text>
</comment>
<dbReference type="PANTHER" id="PTHR23429:SF0">
    <property type="entry name" value="GLUCOSE-6-PHOSPHATE 1-DEHYDROGENASE"/>
    <property type="match status" value="1"/>
</dbReference>
<comment type="similarity">
    <text evidence="2 7">Belongs to the glucose-6-phosphate dehydrogenase family.</text>
</comment>
<dbReference type="NCBIfam" id="TIGR00871">
    <property type="entry name" value="zwf"/>
    <property type="match status" value="1"/>
</dbReference>
<feature type="binding site" evidence="7">
    <location>
        <position position="213"/>
    </location>
    <ligand>
        <name>substrate</name>
    </ligand>
</feature>
<dbReference type="RefSeq" id="WP_215374729.1">
    <property type="nucleotide sequence ID" value="NZ_JAGTIS010000005.1"/>
</dbReference>
<organism evidence="10 11">
    <name type="scientific">Metapseudomonas boanensis</name>
    <dbReference type="NCBI Taxonomy" id="2822138"/>
    <lineage>
        <taxon>Bacteria</taxon>
        <taxon>Pseudomonadati</taxon>
        <taxon>Pseudomonadota</taxon>
        <taxon>Gammaproteobacteria</taxon>
        <taxon>Pseudomonadales</taxon>
        <taxon>Pseudomonadaceae</taxon>
        <taxon>Metapseudomonas</taxon>
    </lineage>
</organism>
<dbReference type="InterPro" id="IPR036291">
    <property type="entry name" value="NAD(P)-bd_dom_sf"/>
</dbReference>
<dbReference type="InterPro" id="IPR019796">
    <property type="entry name" value="G6P_DH_AS"/>
</dbReference>
<dbReference type="PANTHER" id="PTHR23429">
    <property type="entry name" value="GLUCOSE-6-PHOSPHATE 1-DEHYDROGENASE G6PD"/>
    <property type="match status" value="1"/>
</dbReference>
<evidence type="ECO:0000313" key="11">
    <source>
        <dbReference type="Proteomes" id="UP001519667"/>
    </source>
</evidence>
<gene>
    <name evidence="7 10" type="primary">zwf</name>
    <name evidence="10" type="ORF">J7302_12570</name>
</gene>
<keyword evidence="11" id="KW-1185">Reference proteome</keyword>
<feature type="domain" description="Glucose-6-phosphate dehydrogenase NAD-binding" evidence="8">
    <location>
        <begin position="13"/>
        <end position="184"/>
    </location>
</feature>
<evidence type="ECO:0000256" key="4">
    <source>
        <dbReference type="ARBA" id="ARBA00022857"/>
    </source>
</evidence>
<feature type="binding site" evidence="7">
    <location>
        <position position="175"/>
    </location>
    <ligand>
        <name>substrate</name>
    </ligand>
</feature>
<evidence type="ECO:0000256" key="5">
    <source>
        <dbReference type="ARBA" id="ARBA00023002"/>
    </source>
</evidence>
<feature type="binding site" evidence="7">
    <location>
        <position position="145"/>
    </location>
    <ligand>
        <name>NADP(+)</name>
        <dbReference type="ChEBI" id="CHEBI:58349"/>
    </ligand>
</feature>
<reference evidence="10 11" key="1">
    <citation type="submission" date="2021-04" db="EMBL/GenBank/DDBJ databases">
        <title>Pseudomonas boanensis sp. nov., a bacterium isolated from river water used for household purposes in Boane District, Mozambique.</title>
        <authorList>
            <person name="Nicklasson M."/>
            <person name="Martin-Rodriguez A.J."/>
            <person name="Thorell K."/>
            <person name="Neves L."/>
            <person name="Mussagy A."/>
            <person name="Rydberg H.A."/>
            <person name="Hernroth B."/>
            <person name="Svensson-Stadler L."/>
            <person name="Sjoling A."/>
        </authorList>
    </citation>
    <scope>NUCLEOTIDE SEQUENCE [LARGE SCALE GENOMIC DNA]</scope>
    <source>
        <strain evidence="10 11">DB1</strain>
    </source>
</reference>
<sequence>MASQPVESCTLALFGGLGDLALRKLFPALYQLDRAGLLPAETRVLALARENDEPAAHLAAIGEHLRRHVPVREQEEAVMQRFLARLDYLSMDFLEADGYAVLADKIGPASRLIAYFATPASVYGAICAGLAATGLAERTRVVLEKPIGHDLASSRAVNDAVAAHFPENRTYRIDHYLGKETVQNLIALRFANSLFETQWNQNHISHVEITVAEQVGIEGRWGYFDQAGQLRDMIQNHLLQLLCLIAMDPPSDLSADSIRDEKVKVLKALAPIGVEQLSQQVVRGQYVAGNILGKSVPGYLEEDNANAQSDTETFVALRAEIRNWRWAGVPFYLRTGKRMPQKLSQIVIHFKEPPHYIFAPEQRPLISNRLIIRLQPDEGISLQVMTKDQGLDKGMQLRSGPLQLSFSDTYRSARIPDAYERLLLEVMKGNQNLFVRKDEIEYAWKWCDQLIAGWQQQGDAPKPYAAGTWGPVASIALITRDGRSWYGDL</sequence>
<dbReference type="InterPro" id="IPR022674">
    <property type="entry name" value="G6P_DH_NAD-bd"/>
</dbReference>
<comment type="pathway">
    <text evidence="1 7">Carbohydrate degradation; pentose phosphate pathway; D-ribulose 5-phosphate from D-glucose 6-phosphate (oxidative stage): step 1/3.</text>
</comment>
<dbReference type="Pfam" id="PF02781">
    <property type="entry name" value="G6PD_C"/>
    <property type="match status" value="1"/>
</dbReference>
<evidence type="ECO:0000256" key="7">
    <source>
        <dbReference type="HAMAP-Rule" id="MF_00966"/>
    </source>
</evidence>
<evidence type="ECO:0000256" key="2">
    <source>
        <dbReference type="ARBA" id="ARBA00009975"/>
    </source>
</evidence>
<dbReference type="Gene3D" id="3.40.50.720">
    <property type="entry name" value="NAD(P)-binding Rossmann-like Domain"/>
    <property type="match status" value="1"/>
</dbReference>
<feature type="domain" description="Glucose-6-phosphate dehydrogenase C-terminal" evidence="9">
    <location>
        <begin position="187"/>
        <end position="485"/>
    </location>
</feature>
<keyword evidence="3 7" id="KW-0313">Glucose metabolism</keyword>
<comment type="catalytic activity">
    <reaction evidence="7">
        <text>D-glucose 6-phosphate + NADP(+) = 6-phospho-D-glucono-1,5-lactone + NADPH + H(+)</text>
        <dbReference type="Rhea" id="RHEA:15841"/>
        <dbReference type="ChEBI" id="CHEBI:15378"/>
        <dbReference type="ChEBI" id="CHEBI:57783"/>
        <dbReference type="ChEBI" id="CHEBI:57955"/>
        <dbReference type="ChEBI" id="CHEBI:58349"/>
        <dbReference type="ChEBI" id="CHEBI:61548"/>
        <dbReference type="EC" id="1.1.1.49"/>
    </reaction>
</comment>
<dbReference type="EC" id="1.1.1.49" evidence="7"/>
<comment type="caution">
    <text evidence="10">The sequence shown here is derived from an EMBL/GenBank/DDBJ whole genome shotgun (WGS) entry which is preliminary data.</text>
</comment>
<dbReference type="HAMAP" id="MF_00966">
    <property type="entry name" value="G6PD"/>
    <property type="match status" value="1"/>
</dbReference>
<keyword evidence="4 7" id="KW-0521">NADP</keyword>
<evidence type="ECO:0000256" key="6">
    <source>
        <dbReference type="ARBA" id="ARBA00023277"/>
    </source>
</evidence>
<evidence type="ECO:0000256" key="1">
    <source>
        <dbReference type="ARBA" id="ARBA00004937"/>
    </source>
</evidence>
<protein>
    <recommendedName>
        <fullName evidence="7">Glucose-6-phosphate 1-dehydrogenase</fullName>
        <shortName evidence="7">G6PD</shortName>
        <ecNumber evidence="7">1.1.1.49</ecNumber>
    </recommendedName>
</protein>
<evidence type="ECO:0000259" key="9">
    <source>
        <dbReference type="Pfam" id="PF02781"/>
    </source>
</evidence>